<evidence type="ECO:0000256" key="3">
    <source>
        <dbReference type="ARBA" id="ARBA00013368"/>
    </source>
</evidence>
<dbReference type="RefSeq" id="WP_183499943.1">
    <property type="nucleotide sequence ID" value="NZ_BAABCO010000004.1"/>
</dbReference>
<feature type="coiled-coil region" evidence="4">
    <location>
        <begin position="266"/>
        <end position="293"/>
    </location>
</feature>
<dbReference type="Gene3D" id="3.40.50.300">
    <property type="entry name" value="P-loop containing nucleotide triphosphate hydrolases"/>
    <property type="match status" value="2"/>
</dbReference>
<protein>
    <recommendedName>
        <fullName evidence="3">Nuclease SbcCD subunit C</fullName>
    </recommendedName>
</protein>
<evidence type="ECO:0000259" key="5">
    <source>
        <dbReference type="Pfam" id="PF13476"/>
    </source>
</evidence>
<gene>
    <name evidence="6" type="ORF">BKA10_002206</name>
</gene>
<dbReference type="SUPFAM" id="SSF52540">
    <property type="entry name" value="P-loop containing nucleoside triphosphate hydrolases"/>
    <property type="match status" value="1"/>
</dbReference>
<dbReference type="InterPro" id="IPR027417">
    <property type="entry name" value="P-loop_NTPase"/>
</dbReference>
<evidence type="ECO:0000313" key="7">
    <source>
        <dbReference type="Proteomes" id="UP000549113"/>
    </source>
</evidence>
<dbReference type="GO" id="GO:0016887">
    <property type="term" value="F:ATP hydrolysis activity"/>
    <property type="evidence" value="ECO:0007669"/>
    <property type="project" value="InterPro"/>
</dbReference>
<reference evidence="6 7" key="1">
    <citation type="submission" date="2020-08" db="EMBL/GenBank/DDBJ databases">
        <title>Sequencing the genomes of 1000 actinobacteria strains.</title>
        <authorList>
            <person name="Klenk H.-P."/>
        </authorList>
    </citation>
    <scope>NUCLEOTIDE SEQUENCE [LARGE SCALE GENOMIC DNA]</scope>
    <source>
        <strain evidence="6 7">DSM 19600</strain>
    </source>
</reference>
<keyword evidence="4" id="KW-0175">Coiled coil</keyword>
<evidence type="ECO:0000256" key="4">
    <source>
        <dbReference type="SAM" id="Coils"/>
    </source>
</evidence>
<dbReference type="EMBL" id="JACIFH010000001">
    <property type="protein sequence ID" value="MBB4140412.1"/>
    <property type="molecule type" value="Genomic_DNA"/>
</dbReference>
<dbReference type="PANTHER" id="PTHR32114:SF2">
    <property type="entry name" value="ABC TRANSPORTER ABCH.3"/>
    <property type="match status" value="1"/>
</dbReference>
<feature type="coiled-coil region" evidence="4">
    <location>
        <begin position="427"/>
        <end position="475"/>
    </location>
</feature>
<keyword evidence="7" id="KW-1185">Reference proteome</keyword>
<evidence type="ECO:0000256" key="2">
    <source>
        <dbReference type="ARBA" id="ARBA00011322"/>
    </source>
</evidence>
<organism evidence="6 7">
    <name type="scientific">Microbacterium invictum</name>
    <dbReference type="NCBI Taxonomy" id="515415"/>
    <lineage>
        <taxon>Bacteria</taxon>
        <taxon>Bacillati</taxon>
        <taxon>Actinomycetota</taxon>
        <taxon>Actinomycetes</taxon>
        <taxon>Micrococcales</taxon>
        <taxon>Microbacteriaceae</taxon>
        <taxon>Microbacterium</taxon>
    </lineage>
</organism>
<dbReference type="PANTHER" id="PTHR32114">
    <property type="entry name" value="ABC TRANSPORTER ABCH.3"/>
    <property type="match status" value="1"/>
</dbReference>
<dbReference type="GO" id="GO:0006302">
    <property type="term" value="P:double-strand break repair"/>
    <property type="evidence" value="ECO:0007669"/>
    <property type="project" value="InterPro"/>
</dbReference>
<feature type="domain" description="Rad50/SbcC-type AAA" evidence="5">
    <location>
        <begin position="5"/>
        <end position="240"/>
    </location>
</feature>
<proteinExistence type="inferred from homology"/>
<evidence type="ECO:0000313" key="6">
    <source>
        <dbReference type="EMBL" id="MBB4140412.1"/>
    </source>
</evidence>
<comment type="similarity">
    <text evidence="1">Belongs to the SMC family. SbcC subfamily.</text>
</comment>
<evidence type="ECO:0000256" key="1">
    <source>
        <dbReference type="ARBA" id="ARBA00006930"/>
    </source>
</evidence>
<dbReference type="Proteomes" id="UP000549113">
    <property type="component" value="Unassembled WGS sequence"/>
</dbReference>
<sequence>MKLQRITLRNFRQFADEQSFDLDSSSLKPVSLIFGANGSGKTTFLNAFSWALYGTLSDDVEQHHRLINDDAWREASMGDTVEVSVDLVFDHEGETYRILRSASVRKESDQQSVRGTSVKLEGWRTGSSGASEVLGSPQEMVSSILPQGVSRFFFFNGERIENLVKKSAYAEVQKDIKVLLGLEQVERALTHLPKVDRKLTAELRRYGGARASEIQDVIDAKQEEETQLAEEATLTARNIVALKEERDEVAGLLRKHADSAPIQTALDTVNRELEEARQSLEAAEAARSALVATRGFQAFTKALGDSTESMAEGLYEKGALPAPLKREFVDKLLADGVCICGAHLTADSEGSAHVREWRHRAGLQVVETSWQQLSGQLRPLASSRTELRESLTELFGRVGSEKDRLVRLQEQQGELTGQLKDSPAEDVQALQTKSMDLESRIANKQQRLGQITVQRQNLDREIEQKTRDRSKAAVEDELAEKARSRSDLVQSVTRALKEILSIREDDMRRRLDAELKAIFAKITHQNHQPILDEGFELRLEKEIDGVMLPVPKSTGENQILSLSFVTAVSQIARQIRTEARAEGASREGAGEYPIVMDAAFGSLDEDYQESVARALAEMAPQLVVLVSKSQGLGKVVEQLMPHVSHVGIIETHTTSDGDVADDVELRGNSYPYIVKSSRDRSELKEIQ</sequence>
<dbReference type="Pfam" id="PF13476">
    <property type="entry name" value="AAA_23"/>
    <property type="match status" value="1"/>
</dbReference>
<comment type="caution">
    <text evidence="6">The sequence shown here is derived from an EMBL/GenBank/DDBJ whole genome shotgun (WGS) entry which is preliminary data.</text>
</comment>
<name>A0AA40SQJ0_9MICO</name>
<dbReference type="AlphaFoldDB" id="A0AA40SQJ0"/>
<comment type="subunit">
    <text evidence="2">Heterodimer of SbcC and SbcD.</text>
</comment>
<dbReference type="InterPro" id="IPR038729">
    <property type="entry name" value="Rad50/SbcC_AAA"/>
</dbReference>
<accession>A0AA40SQJ0</accession>